<evidence type="ECO:0000313" key="3">
    <source>
        <dbReference type="EMBL" id="MBE9024848.1"/>
    </source>
</evidence>
<evidence type="ECO:0000256" key="1">
    <source>
        <dbReference type="SAM" id="MobiDB-lite"/>
    </source>
</evidence>
<sequence>MKALKLDAWICATSLKPPVVSTQEALKAAIDKVNPTSVNLLGLQNLGNVLSLIGKLNESETVLQETLTLAQQVRLENTSDILLSLSNTEQLIYRRLQEQYQWIEEPLFQEKIVNFIPEKALASLEIYQIIENAPQSSQAVKLQAKLNRLSLLLDFHKWLKTKFNFRYNHTKINDITQQIQPLVSQLLENNSAFSQLSPEQSIYAKLKFANSLNQIPNQQLHLSAIEYAQKALQTAKSLNNQRLQSSSLGMLGELQTELSQTYFEQALSLAQSVQAWDLAYEWQQQLGFLYDKSGKPERARIAYAAAIDNLTQVRDNLLTSNADLQFSFYEQVEPVYRNYIRLLLREQFPDLERVIETIGQFQIAELENFLQCGKLNLVALNQIQNVGSAVLIYIIDLNDTIEVIVQTPGRSPVHHSVDSKLVKIHVNALLDLLQDKRLVSTKERIFISHYQALYNQLIAPVKKYLPPSGTLVFTLDRAFQSLPMHLLHDGKDYLVKQYSFSETLGSRIRPPKFLQPEQFKALIAGLSKTSPSFADPNAPQGTKPLPQAKQEVKDVQKQTQSSLTLLDENFTSQQFGQELSKDNFPIVHVTTHGQFSSDPKRTVILAYDKAINVLEFESLLRSRTIANTDTIELLVLSACQTAKGNKRSALGIAGVSAQAGARSTIATLWLVDAKSTTLFMEGFYQGLRNKLSKAEALRLAQIGLMSNPEYSHPYYWAPFLLVGSWL</sequence>
<dbReference type="InterPro" id="IPR011990">
    <property type="entry name" value="TPR-like_helical_dom_sf"/>
</dbReference>
<organism evidence="3 4">
    <name type="scientific">Desmonostoc muscorum LEGE 12446</name>
    <dbReference type="NCBI Taxonomy" id="1828758"/>
    <lineage>
        <taxon>Bacteria</taxon>
        <taxon>Bacillati</taxon>
        <taxon>Cyanobacteriota</taxon>
        <taxon>Cyanophyceae</taxon>
        <taxon>Nostocales</taxon>
        <taxon>Nostocaceae</taxon>
        <taxon>Desmonostoc</taxon>
    </lineage>
</organism>
<accession>A0A8J6ZXF6</accession>
<comment type="caution">
    <text evidence="3">The sequence shown here is derived from an EMBL/GenBank/DDBJ whole genome shotgun (WGS) entry which is preliminary data.</text>
</comment>
<feature type="region of interest" description="Disordered" evidence="1">
    <location>
        <begin position="533"/>
        <end position="556"/>
    </location>
</feature>
<proteinExistence type="predicted"/>
<name>A0A8J6ZXF6_DESMC</name>
<keyword evidence="4" id="KW-1185">Reference proteome</keyword>
<dbReference type="EMBL" id="JADEXS010000324">
    <property type="protein sequence ID" value="MBE9024848.1"/>
    <property type="molecule type" value="Genomic_DNA"/>
</dbReference>
<protein>
    <submittedName>
        <fullName evidence="3">CHAT domain-containing protein</fullName>
    </submittedName>
</protein>
<dbReference type="Proteomes" id="UP000622533">
    <property type="component" value="Unassembled WGS sequence"/>
</dbReference>
<gene>
    <name evidence="3" type="ORF">IQ276_21195</name>
</gene>
<feature type="domain" description="CHAT" evidence="2">
    <location>
        <begin position="451"/>
        <end position="724"/>
    </location>
</feature>
<reference evidence="3" key="1">
    <citation type="submission" date="2020-10" db="EMBL/GenBank/DDBJ databases">
        <authorList>
            <person name="Castelo-Branco R."/>
            <person name="Eusebio N."/>
            <person name="Adriana R."/>
            <person name="Vieira A."/>
            <person name="Brugerolle De Fraissinette N."/>
            <person name="Rezende De Castro R."/>
            <person name="Schneider M.P."/>
            <person name="Vasconcelos V."/>
            <person name="Leao P.N."/>
        </authorList>
    </citation>
    <scope>NUCLEOTIDE SEQUENCE</scope>
    <source>
        <strain evidence="3">LEGE 12446</strain>
    </source>
</reference>
<dbReference type="PANTHER" id="PTHR10098:SF112">
    <property type="entry name" value="SLR0380 PROTEIN"/>
    <property type="match status" value="1"/>
</dbReference>
<dbReference type="AlphaFoldDB" id="A0A8J6ZXF6"/>
<evidence type="ECO:0000313" key="4">
    <source>
        <dbReference type="Proteomes" id="UP000622533"/>
    </source>
</evidence>
<dbReference type="PANTHER" id="PTHR10098">
    <property type="entry name" value="RAPSYN-RELATED"/>
    <property type="match status" value="1"/>
</dbReference>
<dbReference type="Gene3D" id="1.25.40.10">
    <property type="entry name" value="Tetratricopeptide repeat domain"/>
    <property type="match status" value="1"/>
</dbReference>
<evidence type="ECO:0000259" key="2">
    <source>
        <dbReference type="Pfam" id="PF12770"/>
    </source>
</evidence>
<dbReference type="Pfam" id="PF12770">
    <property type="entry name" value="CHAT"/>
    <property type="match status" value="1"/>
</dbReference>
<dbReference type="InterPro" id="IPR024983">
    <property type="entry name" value="CHAT_dom"/>
</dbReference>
<dbReference type="SUPFAM" id="SSF48452">
    <property type="entry name" value="TPR-like"/>
    <property type="match status" value="1"/>
</dbReference>